<dbReference type="AlphaFoldDB" id="A0A0C3C0N1"/>
<organism evidence="2 3">
    <name type="scientific">Hebeloma cylindrosporum</name>
    <dbReference type="NCBI Taxonomy" id="76867"/>
    <lineage>
        <taxon>Eukaryota</taxon>
        <taxon>Fungi</taxon>
        <taxon>Dikarya</taxon>
        <taxon>Basidiomycota</taxon>
        <taxon>Agaricomycotina</taxon>
        <taxon>Agaricomycetes</taxon>
        <taxon>Agaricomycetidae</taxon>
        <taxon>Agaricales</taxon>
        <taxon>Agaricineae</taxon>
        <taxon>Hymenogastraceae</taxon>
        <taxon>Hebeloma</taxon>
    </lineage>
</organism>
<feature type="compositionally biased region" description="Basic residues" evidence="1">
    <location>
        <begin position="35"/>
        <end position="54"/>
    </location>
</feature>
<proteinExistence type="predicted"/>
<feature type="compositionally biased region" description="Basic and acidic residues" evidence="1">
    <location>
        <begin position="1"/>
        <end position="34"/>
    </location>
</feature>
<protein>
    <submittedName>
        <fullName evidence="2">Uncharacterized protein</fullName>
    </submittedName>
</protein>
<name>A0A0C3C0N1_HEBCY</name>
<dbReference type="HOGENOM" id="CLU_1086085_0_0_1"/>
<evidence type="ECO:0000313" key="3">
    <source>
        <dbReference type="Proteomes" id="UP000053424"/>
    </source>
</evidence>
<gene>
    <name evidence="2" type="ORF">M413DRAFT_448710</name>
</gene>
<evidence type="ECO:0000313" key="2">
    <source>
        <dbReference type="EMBL" id="KIM37216.1"/>
    </source>
</evidence>
<feature type="compositionally biased region" description="Basic and acidic residues" evidence="1">
    <location>
        <begin position="56"/>
        <end position="70"/>
    </location>
</feature>
<reference evidence="2 3" key="1">
    <citation type="submission" date="2014-04" db="EMBL/GenBank/DDBJ databases">
        <authorList>
            <consortium name="DOE Joint Genome Institute"/>
            <person name="Kuo A."/>
            <person name="Gay G."/>
            <person name="Dore J."/>
            <person name="Kohler A."/>
            <person name="Nagy L.G."/>
            <person name="Floudas D."/>
            <person name="Copeland A."/>
            <person name="Barry K.W."/>
            <person name="Cichocki N."/>
            <person name="Veneault-Fourrey C."/>
            <person name="LaButti K."/>
            <person name="Lindquist E.A."/>
            <person name="Lipzen A."/>
            <person name="Lundell T."/>
            <person name="Morin E."/>
            <person name="Murat C."/>
            <person name="Sun H."/>
            <person name="Tunlid A."/>
            <person name="Henrissat B."/>
            <person name="Grigoriev I.V."/>
            <person name="Hibbett D.S."/>
            <person name="Martin F."/>
            <person name="Nordberg H.P."/>
            <person name="Cantor M.N."/>
            <person name="Hua S.X."/>
        </authorList>
    </citation>
    <scope>NUCLEOTIDE SEQUENCE [LARGE SCALE GENOMIC DNA]</scope>
    <source>
        <strain evidence="3">h7</strain>
    </source>
</reference>
<feature type="compositionally biased region" description="Basic and acidic residues" evidence="1">
    <location>
        <begin position="89"/>
        <end position="102"/>
    </location>
</feature>
<accession>A0A0C3C0N1</accession>
<evidence type="ECO:0000256" key="1">
    <source>
        <dbReference type="SAM" id="MobiDB-lite"/>
    </source>
</evidence>
<reference evidence="3" key="2">
    <citation type="submission" date="2015-01" db="EMBL/GenBank/DDBJ databases">
        <title>Evolutionary Origins and Diversification of the Mycorrhizal Mutualists.</title>
        <authorList>
            <consortium name="DOE Joint Genome Institute"/>
            <consortium name="Mycorrhizal Genomics Consortium"/>
            <person name="Kohler A."/>
            <person name="Kuo A."/>
            <person name="Nagy L.G."/>
            <person name="Floudas D."/>
            <person name="Copeland A."/>
            <person name="Barry K.W."/>
            <person name="Cichocki N."/>
            <person name="Veneault-Fourrey C."/>
            <person name="LaButti K."/>
            <person name="Lindquist E.A."/>
            <person name="Lipzen A."/>
            <person name="Lundell T."/>
            <person name="Morin E."/>
            <person name="Murat C."/>
            <person name="Riley R."/>
            <person name="Ohm R."/>
            <person name="Sun H."/>
            <person name="Tunlid A."/>
            <person name="Henrissat B."/>
            <person name="Grigoriev I.V."/>
            <person name="Hibbett D.S."/>
            <person name="Martin F."/>
        </authorList>
    </citation>
    <scope>NUCLEOTIDE SEQUENCE [LARGE SCALE GENOMIC DNA]</scope>
    <source>
        <strain evidence="3">h7</strain>
    </source>
</reference>
<sequence>MIHVFGWEKRKNRREAWAERRKEGKRKGREDEKIRKKTKEKRREKGKNRKKTKNKLIGEREEKRIGDQSSRKCAKYARAAVKKCNGNEITKDSSDVPSRREAASINEIKSNEENPPGAEDKQRSKPESPDDPRPAHPIKTTAGQHQPQSRPCTAPHNKKPRSQIPTPTKTTPQINHKTKQKIKPGSKSEAIPAKALRTPTPIADSLEDRTPGISDNRGICRTRKRSKNQEKTGRTKSKQAWNRGGKAGGKEKTKCA</sequence>
<feature type="region of interest" description="Disordered" evidence="1">
    <location>
        <begin position="1"/>
        <end position="256"/>
    </location>
</feature>
<feature type="compositionally biased region" description="Basic and acidic residues" evidence="1">
    <location>
        <begin position="118"/>
        <end position="134"/>
    </location>
</feature>
<dbReference type="Proteomes" id="UP000053424">
    <property type="component" value="Unassembled WGS sequence"/>
</dbReference>
<feature type="compositionally biased region" description="Polar residues" evidence="1">
    <location>
        <begin position="141"/>
        <end position="151"/>
    </location>
</feature>
<keyword evidence="3" id="KW-1185">Reference proteome</keyword>
<dbReference type="EMBL" id="KN831799">
    <property type="protein sequence ID" value="KIM37216.1"/>
    <property type="molecule type" value="Genomic_DNA"/>
</dbReference>